<accession>A0AAV4WIK9</accession>
<feature type="region of interest" description="Disordered" evidence="1">
    <location>
        <begin position="52"/>
        <end position="80"/>
    </location>
</feature>
<dbReference type="EMBL" id="BPLQ01014730">
    <property type="protein sequence ID" value="GIY82675.1"/>
    <property type="molecule type" value="Genomic_DNA"/>
</dbReference>
<reference evidence="2 3" key="1">
    <citation type="submission" date="2021-06" db="EMBL/GenBank/DDBJ databases">
        <title>Caerostris darwini draft genome.</title>
        <authorList>
            <person name="Kono N."/>
            <person name="Arakawa K."/>
        </authorList>
    </citation>
    <scope>NUCLEOTIDE SEQUENCE [LARGE SCALE GENOMIC DNA]</scope>
</reference>
<comment type="caution">
    <text evidence="2">The sequence shown here is derived from an EMBL/GenBank/DDBJ whole genome shotgun (WGS) entry which is preliminary data.</text>
</comment>
<keyword evidence="3" id="KW-1185">Reference proteome</keyword>
<feature type="compositionally biased region" description="Basic and acidic residues" evidence="1">
    <location>
        <begin position="52"/>
        <end position="73"/>
    </location>
</feature>
<dbReference type="AlphaFoldDB" id="A0AAV4WIK9"/>
<evidence type="ECO:0000313" key="3">
    <source>
        <dbReference type="Proteomes" id="UP001054837"/>
    </source>
</evidence>
<evidence type="ECO:0000313" key="2">
    <source>
        <dbReference type="EMBL" id="GIY82675.1"/>
    </source>
</evidence>
<dbReference type="Proteomes" id="UP001054837">
    <property type="component" value="Unassembled WGS sequence"/>
</dbReference>
<name>A0AAV4WIK9_9ARAC</name>
<protein>
    <submittedName>
        <fullName evidence="2">Uncharacterized protein</fullName>
    </submittedName>
</protein>
<organism evidence="2 3">
    <name type="scientific">Caerostris darwini</name>
    <dbReference type="NCBI Taxonomy" id="1538125"/>
    <lineage>
        <taxon>Eukaryota</taxon>
        <taxon>Metazoa</taxon>
        <taxon>Ecdysozoa</taxon>
        <taxon>Arthropoda</taxon>
        <taxon>Chelicerata</taxon>
        <taxon>Arachnida</taxon>
        <taxon>Araneae</taxon>
        <taxon>Araneomorphae</taxon>
        <taxon>Entelegynae</taxon>
        <taxon>Araneoidea</taxon>
        <taxon>Araneidae</taxon>
        <taxon>Caerostris</taxon>
    </lineage>
</organism>
<sequence>MIAKVKGAKILTNYKPSCLSSKDQRAVQQWAAPPHSVKMHQEAIVNLVHRVSEPGKDRKGGVCDNAGAKRDAGKGLSSQNRFRQVSSVRSFQGQVQGNICTNTRNCSSAESGETAIKLKIYKAH</sequence>
<proteinExistence type="predicted"/>
<evidence type="ECO:0000256" key="1">
    <source>
        <dbReference type="SAM" id="MobiDB-lite"/>
    </source>
</evidence>
<gene>
    <name evidence="2" type="ORF">CDAR_485921</name>
</gene>